<name>A0A371HTL8_MUCPR</name>
<keyword evidence="2" id="KW-1185">Reference proteome</keyword>
<comment type="caution">
    <text evidence="1">The sequence shown here is derived from an EMBL/GenBank/DDBJ whole genome shotgun (WGS) entry which is preliminary data.</text>
</comment>
<organism evidence="1 2">
    <name type="scientific">Mucuna pruriens</name>
    <name type="common">Velvet bean</name>
    <name type="synonym">Dolichos pruriens</name>
    <dbReference type="NCBI Taxonomy" id="157652"/>
    <lineage>
        <taxon>Eukaryota</taxon>
        <taxon>Viridiplantae</taxon>
        <taxon>Streptophyta</taxon>
        <taxon>Embryophyta</taxon>
        <taxon>Tracheophyta</taxon>
        <taxon>Spermatophyta</taxon>
        <taxon>Magnoliopsida</taxon>
        <taxon>eudicotyledons</taxon>
        <taxon>Gunneridae</taxon>
        <taxon>Pentapetalae</taxon>
        <taxon>rosids</taxon>
        <taxon>fabids</taxon>
        <taxon>Fabales</taxon>
        <taxon>Fabaceae</taxon>
        <taxon>Papilionoideae</taxon>
        <taxon>50 kb inversion clade</taxon>
        <taxon>NPAAA clade</taxon>
        <taxon>indigoferoid/millettioid clade</taxon>
        <taxon>Phaseoleae</taxon>
        <taxon>Mucuna</taxon>
    </lineage>
</organism>
<evidence type="ECO:0000313" key="2">
    <source>
        <dbReference type="Proteomes" id="UP000257109"/>
    </source>
</evidence>
<reference evidence="1" key="1">
    <citation type="submission" date="2018-05" db="EMBL/GenBank/DDBJ databases">
        <title>Draft genome of Mucuna pruriens seed.</title>
        <authorList>
            <person name="Nnadi N.E."/>
            <person name="Vos R."/>
            <person name="Hasami M.H."/>
            <person name="Devisetty U.K."/>
            <person name="Aguiy J.C."/>
        </authorList>
    </citation>
    <scope>NUCLEOTIDE SEQUENCE [LARGE SCALE GENOMIC DNA]</scope>
    <source>
        <strain evidence="1">JCA_2017</strain>
    </source>
</reference>
<dbReference type="Proteomes" id="UP000257109">
    <property type="component" value="Unassembled WGS sequence"/>
</dbReference>
<accession>A0A371HTL8</accession>
<sequence>MNIPTTPSRSMGIRSSYSMKVQHQQWATQTPSHYPVEFVLTLIPSRSDPDRLRFSQLITSQSRKTTINLNLRGQRSFGIDLGMSLAQVWVETPGDIARVVYPKQSGYSGKKS</sequence>
<gene>
    <name evidence="1" type="ORF">CR513_09935</name>
</gene>
<dbReference type="AlphaFoldDB" id="A0A371HTL8"/>
<feature type="non-terminal residue" evidence="1">
    <location>
        <position position="1"/>
    </location>
</feature>
<protein>
    <submittedName>
        <fullName evidence="1">Uncharacterized protein</fullName>
    </submittedName>
</protein>
<evidence type="ECO:0000313" key="1">
    <source>
        <dbReference type="EMBL" id="RDY06129.1"/>
    </source>
</evidence>
<dbReference type="EMBL" id="QJKJ01001747">
    <property type="protein sequence ID" value="RDY06129.1"/>
    <property type="molecule type" value="Genomic_DNA"/>
</dbReference>
<proteinExistence type="predicted"/>